<evidence type="ECO:0000313" key="5">
    <source>
        <dbReference type="Proteomes" id="UP000501253"/>
    </source>
</evidence>
<dbReference type="Proteomes" id="UP000501253">
    <property type="component" value="Chromosome"/>
</dbReference>
<dbReference type="InterPro" id="IPR006311">
    <property type="entry name" value="TAT_signal"/>
</dbReference>
<dbReference type="GO" id="GO:0030313">
    <property type="term" value="C:cell envelope"/>
    <property type="evidence" value="ECO:0007669"/>
    <property type="project" value="UniProtKB-SubCell"/>
</dbReference>
<accession>A0A6H1WSL8</accession>
<evidence type="ECO:0000256" key="2">
    <source>
        <dbReference type="ARBA" id="ARBA00011771"/>
    </source>
</evidence>
<dbReference type="NCBIfam" id="TIGR01409">
    <property type="entry name" value="TAT_signal_seq"/>
    <property type="match status" value="1"/>
</dbReference>
<dbReference type="KEGG" id="tmai:FVE67_04755"/>
<dbReference type="PROSITE" id="PS51318">
    <property type="entry name" value="TAT"/>
    <property type="match status" value="1"/>
</dbReference>
<proteinExistence type="predicted"/>
<gene>
    <name evidence="4" type="ORF">FVE67_04755</name>
</gene>
<sequence length="253" mass="28412">MKLSRRDFLVASGLMAGLVTGGKLLEGRAWAYPYSSEFEYAELDPEEVAWEAYRNYFQKWCCSTVLEGLVSQLKKRVGGPWRDFPVDAYRWAHGGLAGWGALCGTLTGAGIVIGLVNRDTDTAEAMVNDLAFFYSYTPLPKYEPRKILKAEIQNMSVAGTPVCHISVGRWMAAEGVAFLTEERAERCARLSADVARRTAEILNEWYRNGKKYTPKNRVLYNLLHNGITSQNNCMDCHGQNVPHPEETYATLKK</sequence>
<dbReference type="InterPro" id="IPR036280">
    <property type="entry name" value="Multihaem_cyt_sf"/>
</dbReference>
<dbReference type="InterPro" id="IPR019546">
    <property type="entry name" value="TAT_signal_bac_arc"/>
</dbReference>
<dbReference type="Pfam" id="PF09719">
    <property type="entry name" value="C_GCAxxG_C_C"/>
    <property type="match status" value="1"/>
</dbReference>
<comment type="subunit">
    <text evidence="2">Heterodimer of a large and a small subunit.</text>
</comment>
<keyword evidence="3" id="KW-0479">Metal-binding</keyword>
<keyword evidence="3" id="KW-0411">Iron-sulfur</keyword>
<evidence type="ECO:0000313" key="4">
    <source>
        <dbReference type="EMBL" id="QJA06149.1"/>
    </source>
</evidence>
<dbReference type="SUPFAM" id="SSF48695">
    <property type="entry name" value="Multiheme cytochromes"/>
    <property type="match status" value="1"/>
</dbReference>
<evidence type="ECO:0000256" key="1">
    <source>
        <dbReference type="ARBA" id="ARBA00004196"/>
    </source>
</evidence>
<comment type="subcellular location">
    <subcellularLocation>
        <location evidence="1">Cell envelope</location>
    </subcellularLocation>
</comment>
<dbReference type="AlphaFoldDB" id="A0A6H1WSL8"/>
<reference evidence="4 5" key="1">
    <citation type="submission" date="2019-08" db="EMBL/GenBank/DDBJ databases">
        <title>Complete genome sequence of Thermosulfurimonas marina SU872T, an anaerobic thermophilic chemolithoautotrophic bacterium isolated from a shallow marine hydrothermal vent.</title>
        <authorList>
            <person name="Allioux M."/>
            <person name="Jebbar M."/>
            <person name="Slobodkina G."/>
            <person name="Slobodkin A."/>
            <person name="Moalic Y."/>
            <person name="Frolova A."/>
            <person name="Shao Z."/>
            <person name="Alain K."/>
        </authorList>
    </citation>
    <scope>NUCLEOTIDE SEQUENCE [LARGE SCALE GENOMIC DNA]</scope>
    <source>
        <strain evidence="4 5">SU872</strain>
    </source>
</reference>
<keyword evidence="5" id="KW-1185">Reference proteome</keyword>
<dbReference type="InterPro" id="IPR010181">
    <property type="entry name" value="CGCAxxGCC_motif"/>
</dbReference>
<keyword evidence="3" id="KW-0408">Iron</keyword>
<dbReference type="GO" id="GO:0051536">
    <property type="term" value="F:iron-sulfur cluster binding"/>
    <property type="evidence" value="ECO:0007669"/>
    <property type="project" value="UniProtKB-KW"/>
</dbReference>
<organism evidence="4 5">
    <name type="scientific">Thermosulfurimonas marina</name>
    <dbReference type="NCBI Taxonomy" id="2047767"/>
    <lineage>
        <taxon>Bacteria</taxon>
        <taxon>Pseudomonadati</taxon>
        <taxon>Thermodesulfobacteriota</taxon>
        <taxon>Thermodesulfobacteria</taxon>
        <taxon>Thermodesulfobacteriales</taxon>
        <taxon>Thermodesulfobacteriaceae</taxon>
        <taxon>Thermosulfurimonas</taxon>
    </lineage>
</organism>
<name>A0A6H1WSL8_9BACT</name>
<protein>
    <submittedName>
        <fullName evidence="4">Twin-arginine translocation signal domain-containing protein</fullName>
    </submittedName>
</protein>
<evidence type="ECO:0000256" key="3">
    <source>
        <dbReference type="ARBA" id="ARBA00023014"/>
    </source>
</evidence>
<dbReference type="EMBL" id="CP042909">
    <property type="protein sequence ID" value="QJA06149.1"/>
    <property type="molecule type" value="Genomic_DNA"/>
</dbReference>